<keyword evidence="2" id="KW-0808">Transferase</keyword>
<dbReference type="GO" id="GO:0005506">
    <property type="term" value="F:iron ion binding"/>
    <property type="evidence" value="ECO:0007669"/>
    <property type="project" value="InterPro"/>
</dbReference>
<dbReference type="KEGG" id="npa:UCRNP2_7350"/>
<reference evidence="3" key="1">
    <citation type="journal article" date="2013" name="Genome Announc.">
        <title>Draft genome sequence of Neofusicoccum parvum isolate UCR-NP2, a fungal vascular pathogen associated with grapevine cankers.</title>
        <authorList>
            <person name="Blanco-Ulate B."/>
            <person name="Rolshausen P."/>
            <person name="Cantu D."/>
        </authorList>
    </citation>
    <scope>NUCLEOTIDE SEQUENCE [LARGE SCALE GENOMIC DNA]</scope>
    <source>
        <strain evidence="3">UCR-NP2</strain>
    </source>
</reference>
<dbReference type="GO" id="GO:0008168">
    <property type="term" value="F:methyltransferase activity"/>
    <property type="evidence" value="ECO:0007669"/>
    <property type="project" value="UniProtKB-KW"/>
</dbReference>
<dbReference type="Proteomes" id="UP000013521">
    <property type="component" value="Unassembled WGS sequence"/>
</dbReference>
<evidence type="ECO:0000313" key="2">
    <source>
        <dbReference type="EMBL" id="EOD45922.1"/>
    </source>
</evidence>
<dbReference type="GO" id="GO:0016705">
    <property type="term" value="F:oxidoreductase activity, acting on paired donors, with incorporation or reduction of molecular oxygen"/>
    <property type="evidence" value="ECO:0007669"/>
    <property type="project" value="InterPro"/>
</dbReference>
<proteinExistence type="predicted"/>
<dbReference type="GO" id="GO:0020037">
    <property type="term" value="F:heme binding"/>
    <property type="evidence" value="ECO:0007669"/>
    <property type="project" value="InterPro"/>
</dbReference>
<gene>
    <name evidence="2" type="ORF">UCRNP2_7350</name>
</gene>
<dbReference type="SUPFAM" id="SSF48264">
    <property type="entry name" value="Cytochrome P450"/>
    <property type="match status" value="1"/>
</dbReference>
<evidence type="ECO:0000313" key="3">
    <source>
        <dbReference type="Proteomes" id="UP000013521"/>
    </source>
</evidence>
<dbReference type="Gene3D" id="1.10.630.10">
    <property type="entry name" value="Cytochrome P450"/>
    <property type="match status" value="1"/>
</dbReference>
<dbReference type="InterPro" id="IPR036396">
    <property type="entry name" value="Cyt_P450_sf"/>
</dbReference>
<name>R1EEM3_BOTPV</name>
<dbReference type="InterPro" id="IPR001128">
    <property type="entry name" value="Cyt_P450"/>
</dbReference>
<dbReference type="AlphaFoldDB" id="R1EEM3"/>
<evidence type="ECO:0000256" key="1">
    <source>
        <dbReference type="SAM" id="MobiDB-lite"/>
    </source>
</evidence>
<feature type="region of interest" description="Disordered" evidence="1">
    <location>
        <begin position="127"/>
        <end position="151"/>
    </location>
</feature>
<organism evidence="2 3">
    <name type="scientific">Botryosphaeria parva (strain UCR-NP2)</name>
    <name type="common">Grapevine canker fungus</name>
    <name type="synonym">Neofusicoccum parvum</name>
    <dbReference type="NCBI Taxonomy" id="1287680"/>
    <lineage>
        <taxon>Eukaryota</taxon>
        <taxon>Fungi</taxon>
        <taxon>Dikarya</taxon>
        <taxon>Ascomycota</taxon>
        <taxon>Pezizomycotina</taxon>
        <taxon>Dothideomycetes</taxon>
        <taxon>Dothideomycetes incertae sedis</taxon>
        <taxon>Botryosphaeriales</taxon>
        <taxon>Botryosphaeriaceae</taxon>
        <taxon>Neofusicoccum</taxon>
    </lineage>
</organism>
<keyword evidence="2" id="KW-0489">Methyltransferase</keyword>
<dbReference type="Pfam" id="PF00067">
    <property type="entry name" value="p450"/>
    <property type="match status" value="1"/>
</dbReference>
<dbReference type="GO" id="GO:0004497">
    <property type="term" value="F:monooxygenase activity"/>
    <property type="evidence" value="ECO:0007669"/>
    <property type="project" value="InterPro"/>
</dbReference>
<dbReference type="eggNOG" id="KOG0158">
    <property type="taxonomic scope" value="Eukaryota"/>
</dbReference>
<dbReference type="HOGENOM" id="CLU_1731195_0_0_1"/>
<accession>R1EEM3</accession>
<dbReference type="OrthoDB" id="3934656at2759"/>
<sequence length="151" mass="17170">MSTIVQYEPLVDSTTTAFLTQLKQRYADREDSSGVCDFGTWLQFYAFDVIGELTYSKRLGFVDRGEDVDSIISNLEWLLNYVSVIGQMPILDRFFLKNPFRLWKSAMGFSNSNTTVVEFAKKRMADRQTGSTDASTADGRPQRDFLSACSR</sequence>
<protein>
    <submittedName>
        <fullName evidence="2">Putative pisatin demethylase protein</fullName>
    </submittedName>
</protein>
<dbReference type="GO" id="GO:0032259">
    <property type="term" value="P:methylation"/>
    <property type="evidence" value="ECO:0007669"/>
    <property type="project" value="UniProtKB-KW"/>
</dbReference>
<dbReference type="EMBL" id="KB916523">
    <property type="protein sequence ID" value="EOD45922.1"/>
    <property type="molecule type" value="Genomic_DNA"/>
</dbReference>